<keyword evidence="5" id="KW-0723">Serine/threonine-protein kinase</keyword>
<keyword evidence="3" id="KW-0732">Signal</keyword>
<evidence type="ECO:0000313" key="8">
    <source>
        <dbReference type="Proteomes" id="UP000095453"/>
    </source>
</evidence>
<dbReference type="PANTHER" id="PTHR39176:SF1">
    <property type="entry name" value="PERIPLASMIC PROTEIN"/>
    <property type="match status" value="1"/>
</dbReference>
<feature type="chain" id="PRO_5042329711" evidence="3">
    <location>
        <begin position="23"/>
        <end position="366"/>
    </location>
</feature>
<reference evidence="5" key="2">
    <citation type="submission" date="2015-05" db="EMBL/GenBank/DDBJ databases">
        <authorList>
            <person name="Wang D.B."/>
            <person name="Wang M."/>
        </authorList>
    </citation>
    <scope>NUCLEOTIDE SEQUENCE [LARGE SCALE GENOMIC DNA]</scope>
    <source>
        <strain evidence="5">L1-83</strain>
    </source>
</reference>
<dbReference type="EMBL" id="CVRS01000072">
    <property type="protein sequence ID" value="CRL38559.1"/>
    <property type="molecule type" value="Genomic_DNA"/>
</dbReference>
<dbReference type="PANTHER" id="PTHR39176">
    <property type="entry name" value="PERIPLASMIC PROTEIN-RELATED"/>
    <property type="match status" value="1"/>
</dbReference>
<evidence type="ECO:0000313" key="6">
    <source>
        <dbReference type="EMBL" id="CUM89499.1"/>
    </source>
</evidence>
<keyword evidence="5" id="KW-0808">Transferase</keyword>
<dbReference type="AlphaFoldDB" id="A0A0M6WQ39"/>
<feature type="domain" description="Lysozyme inhibitor LprI-like N-terminal" evidence="4">
    <location>
        <begin position="277"/>
        <end position="361"/>
    </location>
</feature>
<keyword evidence="1" id="KW-0175">Coiled coil</keyword>
<reference evidence="7" key="1">
    <citation type="submission" date="2015-05" db="EMBL/GenBank/DDBJ databases">
        <authorList>
            <consortium name="Pathogen Informatics"/>
        </authorList>
    </citation>
    <scope>NUCLEOTIDE SEQUENCE [LARGE SCALE GENOMIC DNA]</scope>
    <source>
        <strain evidence="6 8">2789STDY5608887</strain>
        <strain evidence="7">L1-83</strain>
    </source>
</reference>
<feature type="region of interest" description="Disordered" evidence="2">
    <location>
        <begin position="23"/>
        <end position="79"/>
    </location>
</feature>
<feature type="compositionally biased region" description="Polar residues" evidence="2">
    <location>
        <begin position="27"/>
        <end position="52"/>
    </location>
</feature>
<proteinExistence type="predicted"/>
<protein>
    <submittedName>
        <fullName evidence="5">Serine/threonine protein kinase</fullName>
    </submittedName>
    <submittedName>
        <fullName evidence="6">Uncharacterized protein conserved in bacteria</fullName>
    </submittedName>
</protein>
<dbReference type="OrthoDB" id="9791853at2"/>
<dbReference type="GO" id="GO:0004674">
    <property type="term" value="F:protein serine/threonine kinase activity"/>
    <property type="evidence" value="ECO:0007669"/>
    <property type="project" value="UniProtKB-KW"/>
</dbReference>
<evidence type="ECO:0000256" key="1">
    <source>
        <dbReference type="SAM" id="Coils"/>
    </source>
</evidence>
<dbReference type="InterPro" id="IPR009739">
    <property type="entry name" value="LprI-like_N"/>
</dbReference>
<dbReference type="EMBL" id="CYXX01000005">
    <property type="protein sequence ID" value="CUM89499.1"/>
    <property type="molecule type" value="Genomic_DNA"/>
</dbReference>
<evidence type="ECO:0000313" key="7">
    <source>
        <dbReference type="Proteomes" id="UP000049828"/>
    </source>
</evidence>
<keyword evidence="5" id="KW-0418">Kinase</keyword>
<dbReference type="RefSeq" id="WP_021922345.1">
    <property type="nucleotide sequence ID" value="NZ_CAKZTK010000076.1"/>
</dbReference>
<dbReference type="Proteomes" id="UP000095453">
    <property type="component" value="Unassembled WGS sequence"/>
</dbReference>
<evidence type="ECO:0000259" key="4">
    <source>
        <dbReference type="Pfam" id="PF07007"/>
    </source>
</evidence>
<feature type="signal peptide" evidence="3">
    <location>
        <begin position="1"/>
        <end position="22"/>
    </location>
</feature>
<keyword evidence="7" id="KW-1185">Reference proteome</keyword>
<evidence type="ECO:0000256" key="3">
    <source>
        <dbReference type="SAM" id="SignalP"/>
    </source>
</evidence>
<dbReference type="Pfam" id="PF07007">
    <property type="entry name" value="LprI"/>
    <property type="match status" value="1"/>
</dbReference>
<feature type="compositionally biased region" description="Polar residues" evidence="2">
    <location>
        <begin position="68"/>
        <end position="79"/>
    </location>
</feature>
<evidence type="ECO:0000313" key="5">
    <source>
        <dbReference type="EMBL" id="CRL38559.1"/>
    </source>
</evidence>
<dbReference type="PROSITE" id="PS51257">
    <property type="entry name" value="PROKAR_LIPOPROTEIN"/>
    <property type="match status" value="1"/>
</dbReference>
<organism evidence="5 7">
    <name type="scientific">Roseburia inulinivorans</name>
    <dbReference type="NCBI Taxonomy" id="360807"/>
    <lineage>
        <taxon>Bacteria</taxon>
        <taxon>Bacillati</taxon>
        <taxon>Bacillota</taxon>
        <taxon>Clostridia</taxon>
        <taxon>Lachnospirales</taxon>
        <taxon>Lachnospiraceae</taxon>
        <taxon>Roseburia</taxon>
    </lineage>
</organism>
<name>A0A0M6WQ39_9FIRM</name>
<feature type="coiled-coil region" evidence="1">
    <location>
        <begin position="251"/>
        <end position="278"/>
    </location>
</feature>
<dbReference type="STRING" id="360807.ERS852392_01351"/>
<gene>
    <name evidence="6" type="ORF">ERS852444_00973</name>
    <name evidence="5" type="ORF">RIL183_22781</name>
</gene>
<evidence type="ECO:0000256" key="2">
    <source>
        <dbReference type="SAM" id="MobiDB-lite"/>
    </source>
</evidence>
<accession>A0A0M6WQ39</accession>
<dbReference type="Proteomes" id="UP000049828">
    <property type="component" value="Unassembled WGS sequence"/>
</dbReference>
<sequence>MKKKFIILTITGLLLASLAACGGSKTPDASKNTADQEAQNQNQDSQGTSDTIQGDIEENHGSDDTEGSSDSAENASENQSGDLTFADLAKYSFEFCSGAGGWSTDFEIEKDGSFKGSYHDSDMGDTGDDYENGTMYLCGFSGKFTDLTKINDYTYQMKMENLTYDETPGKEEIADGVKYIYTDVYGLEGTDTFKVYLPGAPVRDLSEDVYFWVRWANDDSEEGTQDTLTIPIIVNEEMGYGIYSYERQTPYEEAQSTLNTYQASYDAAEEELKKATLQSRMDDYAMQMYDISDSCLNEIWNLVKYNTSEEKFNEILTEQRKWIADKEAAGNEILDQNDGSSAQMDSSLKMAELTMERCEELADYLK</sequence>